<evidence type="ECO:0000256" key="6">
    <source>
        <dbReference type="ARBA" id="ARBA00022692"/>
    </source>
</evidence>
<accession>A0A1N6RG37</accession>
<evidence type="ECO:0000313" key="12">
    <source>
        <dbReference type="EMBL" id="SIQ27858.1"/>
    </source>
</evidence>
<evidence type="ECO:0000256" key="7">
    <source>
        <dbReference type="ARBA" id="ARBA00022927"/>
    </source>
</evidence>
<dbReference type="Proteomes" id="UP000186819">
    <property type="component" value="Unassembled WGS sequence"/>
</dbReference>
<keyword evidence="5" id="KW-0997">Cell inner membrane</keyword>
<evidence type="ECO:0000256" key="1">
    <source>
        <dbReference type="ARBA" id="ARBA00004383"/>
    </source>
</evidence>
<evidence type="ECO:0000256" key="4">
    <source>
        <dbReference type="ARBA" id="ARBA00022475"/>
    </source>
</evidence>
<keyword evidence="3" id="KW-0813">Transport</keyword>
<dbReference type="OrthoDB" id="9792439at2"/>
<keyword evidence="7" id="KW-0653">Protein transport</keyword>
<dbReference type="InterPro" id="IPR051045">
    <property type="entry name" value="TonB-dependent_transducer"/>
</dbReference>
<keyword evidence="4" id="KW-1003">Cell membrane</keyword>
<dbReference type="NCBIfam" id="TIGR01352">
    <property type="entry name" value="tonB_Cterm"/>
    <property type="match status" value="1"/>
</dbReference>
<feature type="compositionally biased region" description="Low complexity" evidence="10">
    <location>
        <begin position="111"/>
        <end position="125"/>
    </location>
</feature>
<comment type="subcellular location">
    <subcellularLocation>
        <location evidence="1">Cell inner membrane</location>
        <topology evidence="1">Single-pass membrane protein</topology>
        <orientation evidence="1">Periplasmic side</orientation>
    </subcellularLocation>
</comment>
<sequence length="263" mass="27301">MASPPPRRPKHGLRAIHWGWLAAVAGAHAAGLVALSGLGGEPHPELQPAEATAISVRLLAADAQPRPDAAIASPDPHAAAPVREKSAPPPAHTRGRRTESPAGHPPPAEPPASSVGRVAPEAHAPQPHEEPRQPGGHPTAPAAPEPPAPAGIAAVAPASTPIAPGAGASFHAPRYDAAYLDNPTPQYPKLSRRRGEQGKVTLRVRVRADGRAEAVEIAHSSGHPRLDDAALETVQSWRFVPARQGEAPIESSLLVPIVFRLDD</sequence>
<dbReference type="SUPFAM" id="SSF74653">
    <property type="entry name" value="TolA/TonB C-terminal domain"/>
    <property type="match status" value="1"/>
</dbReference>
<dbReference type="PANTHER" id="PTHR33446">
    <property type="entry name" value="PROTEIN TONB-RELATED"/>
    <property type="match status" value="1"/>
</dbReference>
<dbReference type="Gene3D" id="3.30.1150.10">
    <property type="match status" value="1"/>
</dbReference>
<reference evidence="13" key="1">
    <citation type="submission" date="2017-01" db="EMBL/GenBank/DDBJ databases">
        <authorList>
            <person name="Varghese N."/>
            <person name="Submissions S."/>
        </authorList>
    </citation>
    <scope>NUCLEOTIDE SEQUENCE [LARGE SCALE GENOMIC DNA]</scope>
    <source>
        <strain evidence="13">ATCC 51758</strain>
    </source>
</reference>
<dbReference type="RefSeq" id="WP_088179578.1">
    <property type="nucleotide sequence ID" value="NZ_FTMD01000003.1"/>
</dbReference>
<evidence type="ECO:0000256" key="10">
    <source>
        <dbReference type="SAM" id="MobiDB-lite"/>
    </source>
</evidence>
<feature type="domain" description="TonB C-terminal" evidence="11">
    <location>
        <begin position="172"/>
        <end position="263"/>
    </location>
</feature>
<comment type="similarity">
    <text evidence="2">Belongs to the TonB family.</text>
</comment>
<dbReference type="STRING" id="34027.SAMN05421829_103234"/>
<dbReference type="GO" id="GO:0015031">
    <property type="term" value="P:protein transport"/>
    <property type="evidence" value="ECO:0007669"/>
    <property type="project" value="UniProtKB-KW"/>
</dbReference>
<keyword evidence="9" id="KW-0472">Membrane</keyword>
<dbReference type="EMBL" id="FTMD01000003">
    <property type="protein sequence ID" value="SIQ27858.1"/>
    <property type="molecule type" value="Genomic_DNA"/>
</dbReference>
<evidence type="ECO:0000256" key="5">
    <source>
        <dbReference type="ARBA" id="ARBA00022519"/>
    </source>
</evidence>
<dbReference type="InterPro" id="IPR006260">
    <property type="entry name" value="TonB/TolA_C"/>
</dbReference>
<protein>
    <submittedName>
        <fullName evidence="12">Outer membrane transport energization protein TonB</fullName>
    </submittedName>
</protein>
<dbReference type="PANTHER" id="PTHR33446:SF2">
    <property type="entry name" value="PROTEIN TONB"/>
    <property type="match status" value="1"/>
</dbReference>
<proteinExistence type="inferred from homology"/>
<dbReference type="GO" id="GO:0055085">
    <property type="term" value="P:transmembrane transport"/>
    <property type="evidence" value="ECO:0007669"/>
    <property type="project" value="InterPro"/>
</dbReference>
<dbReference type="PROSITE" id="PS52015">
    <property type="entry name" value="TONB_CTD"/>
    <property type="match status" value="1"/>
</dbReference>
<name>A0A1N6RG37_9RHOO</name>
<evidence type="ECO:0000256" key="8">
    <source>
        <dbReference type="ARBA" id="ARBA00022989"/>
    </source>
</evidence>
<evidence type="ECO:0000256" key="9">
    <source>
        <dbReference type="ARBA" id="ARBA00023136"/>
    </source>
</evidence>
<keyword evidence="13" id="KW-1185">Reference proteome</keyword>
<dbReference type="AlphaFoldDB" id="A0A1N6RG37"/>
<evidence type="ECO:0000256" key="2">
    <source>
        <dbReference type="ARBA" id="ARBA00006555"/>
    </source>
</evidence>
<evidence type="ECO:0000259" key="11">
    <source>
        <dbReference type="PROSITE" id="PS52015"/>
    </source>
</evidence>
<dbReference type="Pfam" id="PF03544">
    <property type="entry name" value="TonB_C"/>
    <property type="match status" value="1"/>
</dbReference>
<keyword evidence="6" id="KW-0812">Transmembrane</keyword>
<feature type="region of interest" description="Disordered" evidence="10">
    <location>
        <begin position="65"/>
        <end position="152"/>
    </location>
</feature>
<dbReference type="GO" id="GO:0031992">
    <property type="term" value="F:energy transducer activity"/>
    <property type="evidence" value="ECO:0007669"/>
    <property type="project" value="TreeGrafter"/>
</dbReference>
<evidence type="ECO:0000256" key="3">
    <source>
        <dbReference type="ARBA" id="ARBA00022448"/>
    </source>
</evidence>
<feature type="compositionally biased region" description="Low complexity" evidence="10">
    <location>
        <begin position="67"/>
        <end position="81"/>
    </location>
</feature>
<dbReference type="InterPro" id="IPR037682">
    <property type="entry name" value="TonB_C"/>
</dbReference>
<keyword evidence="8" id="KW-1133">Transmembrane helix</keyword>
<dbReference type="GO" id="GO:0098797">
    <property type="term" value="C:plasma membrane protein complex"/>
    <property type="evidence" value="ECO:0007669"/>
    <property type="project" value="TreeGrafter"/>
</dbReference>
<gene>
    <name evidence="12" type="ORF">SAMN05421829_103234</name>
</gene>
<evidence type="ECO:0000313" key="13">
    <source>
        <dbReference type="Proteomes" id="UP000186819"/>
    </source>
</evidence>
<organism evidence="12 13">
    <name type="scientific">Aromatoleum tolulyticum</name>
    <dbReference type="NCBI Taxonomy" id="34027"/>
    <lineage>
        <taxon>Bacteria</taxon>
        <taxon>Pseudomonadati</taxon>
        <taxon>Pseudomonadota</taxon>
        <taxon>Betaproteobacteria</taxon>
        <taxon>Rhodocyclales</taxon>
        <taxon>Rhodocyclaceae</taxon>
        <taxon>Aromatoleum</taxon>
    </lineage>
</organism>